<keyword evidence="7 8" id="KW-0472">Membrane</keyword>
<organism evidence="9 10">
    <name type="scientific">Lentilactobacillus fungorum</name>
    <dbReference type="NCBI Taxonomy" id="2201250"/>
    <lineage>
        <taxon>Bacteria</taxon>
        <taxon>Bacillati</taxon>
        <taxon>Bacillota</taxon>
        <taxon>Bacilli</taxon>
        <taxon>Lactobacillales</taxon>
        <taxon>Lactobacillaceae</taxon>
        <taxon>Lentilactobacillus</taxon>
    </lineage>
</organism>
<gene>
    <name evidence="9" type="ORF">YK48G_23330</name>
</gene>
<dbReference type="PANTHER" id="PTHR16119">
    <property type="entry name" value="TRANSMEMBRANE PROTEIN 144"/>
    <property type="match status" value="1"/>
</dbReference>
<evidence type="ECO:0000313" key="10">
    <source>
        <dbReference type="Proteomes" id="UP000604765"/>
    </source>
</evidence>
<keyword evidence="6 8" id="KW-1133">Transmembrane helix</keyword>
<evidence type="ECO:0000256" key="8">
    <source>
        <dbReference type="SAM" id="Phobius"/>
    </source>
</evidence>
<dbReference type="Proteomes" id="UP000604765">
    <property type="component" value="Unassembled WGS sequence"/>
</dbReference>
<comment type="subcellular location">
    <subcellularLocation>
        <location evidence="1">Cell membrane</location>
        <topology evidence="1">Multi-pass membrane protein</topology>
    </subcellularLocation>
</comment>
<evidence type="ECO:0000256" key="6">
    <source>
        <dbReference type="ARBA" id="ARBA00022989"/>
    </source>
</evidence>
<evidence type="ECO:0000256" key="4">
    <source>
        <dbReference type="ARBA" id="ARBA00022597"/>
    </source>
</evidence>
<feature type="transmembrane region" description="Helical" evidence="8">
    <location>
        <begin position="6"/>
        <end position="24"/>
    </location>
</feature>
<dbReference type="PANTHER" id="PTHR16119:SF17">
    <property type="entry name" value="TRANSMEMBRANE PROTEIN 144"/>
    <property type="match status" value="1"/>
</dbReference>
<evidence type="ECO:0000256" key="7">
    <source>
        <dbReference type="ARBA" id="ARBA00023136"/>
    </source>
</evidence>
<dbReference type="InterPro" id="IPR010651">
    <property type="entry name" value="Sugar_transport"/>
</dbReference>
<proteinExistence type="inferred from homology"/>
<dbReference type="CDD" id="cd23110">
    <property type="entry name" value="GRP"/>
    <property type="match status" value="1"/>
</dbReference>
<feature type="transmembrane region" description="Helical" evidence="8">
    <location>
        <begin position="90"/>
        <end position="111"/>
    </location>
</feature>
<evidence type="ECO:0000256" key="1">
    <source>
        <dbReference type="ARBA" id="ARBA00004651"/>
    </source>
</evidence>
<feature type="transmembrane region" description="Helical" evidence="8">
    <location>
        <begin position="36"/>
        <end position="55"/>
    </location>
</feature>
<dbReference type="RefSeq" id="WP_203630876.1">
    <property type="nucleotide sequence ID" value="NZ_BNJR01000017.1"/>
</dbReference>
<dbReference type="EMBL" id="BNJR01000017">
    <property type="protein sequence ID" value="GHP14908.1"/>
    <property type="molecule type" value="Genomic_DNA"/>
</dbReference>
<evidence type="ECO:0000313" key="9">
    <source>
        <dbReference type="EMBL" id="GHP14908.1"/>
    </source>
</evidence>
<feature type="transmembrane region" description="Helical" evidence="8">
    <location>
        <begin position="257"/>
        <end position="282"/>
    </location>
</feature>
<keyword evidence="3" id="KW-0813">Transport</keyword>
<feature type="transmembrane region" description="Helical" evidence="8">
    <location>
        <begin position="232"/>
        <end position="251"/>
    </location>
</feature>
<sequence>MSLLLALIPPLTWGATGIIGTKMGGSAAQQTFGESCGALLLGIGVYLFFVLPTGVEVTGRIWLVGLFSGLFWSVGTAGQFFAYKKMGVSAAFPLSTAAQIVSNALLAAAVLGEWTSVRMWSFGVLAIALVTFGAMAIAARSNAEKRANNKRPHSYGQGLLALLLSTIGFALYFIFPNLLFKVGYISDKIHSANNGINYMTAIVTPQAVGQTIGSLLIGLLILHEHGLFKKPAFKNIVTGLDWAVGNLFMFISSANPAIGQATATTLSQLGIIVGTFGGIYILKERKTRDQMVKIIAGTVLVIIGSILITNLKVI</sequence>
<reference evidence="9 10" key="1">
    <citation type="journal article" date="2021" name="Int. J. Syst. Evol. Microbiol.">
        <title>Lentilactobacillus fungorum sp. nov., isolated from spent mushroom substrates.</title>
        <authorList>
            <person name="Tohno M."/>
            <person name="Tanizawa Y."/>
            <person name="Kojima Y."/>
            <person name="Sakamoto M."/>
            <person name="Ohkuma M."/>
            <person name="Kobayashi H."/>
        </authorList>
    </citation>
    <scope>NUCLEOTIDE SEQUENCE [LARGE SCALE GENOMIC DNA]</scope>
    <source>
        <strain evidence="9 10">YK48G</strain>
    </source>
</reference>
<evidence type="ECO:0000256" key="2">
    <source>
        <dbReference type="ARBA" id="ARBA00006117"/>
    </source>
</evidence>
<feature type="transmembrane region" description="Helical" evidence="8">
    <location>
        <begin position="61"/>
        <end position="83"/>
    </location>
</feature>
<protein>
    <submittedName>
        <fullName evidence="9">Sugar uptake protein</fullName>
    </submittedName>
</protein>
<keyword evidence="5 8" id="KW-0812">Transmembrane</keyword>
<keyword evidence="10" id="KW-1185">Reference proteome</keyword>
<comment type="similarity">
    <text evidence="2">Belongs to the GRP transporter (TC 2.A.7.5) family.</text>
</comment>
<feature type="transmembrane region" description="Helical" evidence="8">
    <location>
        <begin position="158"/>
        <end position="175"/>
    </location>
</feature>
<dbReference type="SUPFAM" id="SSF103481">
    <property type="entry name" value="Multidrug resistance efflux transporter EmrE"/>
    <property type="match status" value="1"/>
</dbReference>
<name>A0ABQ3W1J2_9LACO</name>
<feature type="transmembrane region" description="Helical" evidence="8">
    <location>
        <begin position="117"/>
        <end position="138"/>
    </location>
</feature>
<keyword evidence="4" id="KW-0762">Sugar transport</keyword>
<evidence type="ECO:0000256" key="3">
    <source>
        <dbReference type="ARBA" id="ARBA00022448"/>
    </source>
</evidence>
<comment type="caution">
    <text evidence="9">The sequence shown here is derived from an EMBL/GenBank/DDBJ whole genome shotgun (WGS) entry which is preliminary data.</text>
</comment>
<evidence type="ECO:0000256" key="5">
    <source>
        <dbReference type="ARBA" id="ARBA00022692"/>
    </source>
</evidence>
<dbReference type="InterPro" id="IPR037185">
    <property type="entry name" value="EmrE-like"/>
</dbReference>
<accession>A0ABQ3W1J2</accession>
<feature type="transmembrane region" description="Helical" evidence="8">
    <location>
        <begin position="294"/>
        <end position="313"/>
    </location>
</feature>
<feature type="transmembrane region" description="Helical" evidence="8">
    <location>
        <begin position="195"/>
        <end position="220"/>
    </location>
</feature>
<dbReference type="Pfam" id="PF06800">
    <property type="entry name" value="Sugar_transport"/>
    <property type="match status" value="1"/>
</dbReference>